<keyword evidence="6" id="KW-1185">Reference proteome</keyword>
<feature type="compositionally biased region" description="Basic residues" evidence="3">
    <location>
        <begin position="434"/>
        <end position="446"/>
    </location>
</feature>
<dbReference type="RefSeq" id="XP_006697369.1">
    <property type="nucleotide sequence ID" value="XM_006697306.1"/>
</dbReference>
<dbReference type="InterPro" id="IPR010488">
    <property type="entry name" value="Zeta_toxin_domain"/>
</dbReference>
<feature type="compositionally biased region" description="Polar residues" evidence="3">
    <location>
        <begin position="416"/>
        <end position="426"/>
    </location>
</feature>
<dbReference type="Gene3D" id="3.40.50.300">
    <property type="entry name" value="P-loop containing nucleotide triphosphate hydrolases"/>
    <property type="match status" value="2"/>
</dbReference>
<feature type="region of interest" description="Disordered" evidence="3">
    <location>
        <begin position="1"/>
        <end position="40"/>
    </location>
</feature>
<feature type="domain" description="Zeta toxin" evidence="4">
    <location>
        <begin position="152"/>
        <end position="220"/>
    </location>
</feature>
<dbReference type="Pfam" id="PF06414">
    <property type="entry name" value="Zeta_toxin"/>
    <property type="match status" value="1"/>
</dbReference>
<feature type="compositionally biased region" description="Low complexity" evidence="3">
    <location>
        <begin position="30"/>
        <end position="40"/>
    </location>
</feature>
<sequence>MSTSASALIVPSTGVYSQPAKSPNGDPHGPSASSLPLPELSSLPSNWHLSRQEQDRILKEVVIPAELPSSNFPLERGDAASKVAFFLLGQTGAGKTRLSKRILKALERHAGIRALEEASYLADGNGVKRGTASESEANDDQPQLQPGDQPASKEKVLHLVADGFKHHHPNYSHCLQQYGSRLAAQLATRAAAEWLYGVCAEAARRGVGRVVVEAACRHHGSSKPRTEVKGEGEGNGAGYAEAKRDEEEPDPATVPALLKLFHKAGYELKIMVLAVPAPLSRLGTMVRYYKRLEEGYGGGGDYLVGSRHYGDTARGEVQGQGQIQEGVFEQVARGVGGTLRLTPKPVHDASYLGVRKAVEWIGDVLLNGSGSDETDGTREHLPEGGKSKDEKNLTADSSWGNVQEGNDGFRERTNEGAGNSAPSNAHTGPERKTNNHHPQGHRTPKAKVRLLILRRKGEVVYDSSLKPSAQHTTRQTLLQGQSVSNSISSTTVTFSPNSNQGWSPVEALNRARGILTPQERHLALEDISFLCAMAHANPSTKINLVELDEIKRELCQLGTYNPEEGSHSGLRGAERVIDLEGAVSSVGL</sequence>
<evidence type="ECO:0000313" key="5">
    <source>
        <dbReference type="EMBL" id="EGS17751.1"/>
    </source>
</evidence>
<dbReference type="PROSITE" id="PS00675">
    <property type="entry name" value="SIGMA54_INTERACT_1"/>
    <property type="match status" value="1"/>
</dbReference>
<dbReference type="InterPro" id="IPR027417">
    <property type="entry name" value="P-loop_NTPase"/>
</dbReference>
<gene>
    <name evidence="5" type="ORF">CTHT_0070960</name>
</gene>
<feature type="region of interest" description="Disordered" evidence="3">
    <location>
        <begin position="367"/>
        <end position="446"/>
    </location>
</feature>
<dbReference type="HOGENOM" id="CLU_463797_0_0_1"/>
<dbReference type="GO" id="GO:0016301">
    <property type="term" value="F:kinase activity"/>
    <property type="evidence" value="ECO:0007669"/>
    <property type="project" value="InterPro"/>
</dbReference>
<accession>G0SFI6</accession>
<evidence type="ECO:0000256" key="2">
    <source>
        <dbReference type="ARBA" id="ARBA00022840"/>
    </source>
</evidence>
<feature type="region of interest" description="Disordered" evidence="3">
    <location>
        <begin position="125"/>
        <end position="151"/>
    </location>
</feature>
<evidence type="ECO:0000259" key="4">
    <source>
        <dbReference type="Pfam" id="PF06414"/>
    </source>
</evidence>
<feature type="compositionally biased region" description="Low complexity" evidence="3">
    <location>
        <begin position="140"/>
        <end position="150"/>
    </location>
</feature>
<reference evidence="5 6" key="1">
    <citation type="journal article" date="2011" name="Cell">
        <title>Insight into structure and assembly of the nuclear pore complex by utilizing the genome of a eukaryotic thermophile.</title>
        <authorList>
            <person name="Amlacher S."/>
            <person name="Sarges P."/>
            <person name="Flemming D."/>
            <person name="van Noort V."/>
            <person name="Kunze R."/>
            <person name="Devos D.P."/>
            <person name="Arumugam M."/>
            <person name="Bork P."/>
            <person name="Hurt E."/>
        </authorList>
    </citation>
    <scope>NUCLEOTIDE SEQUENCE [LARGE SCALE GENOMIC DNA]</scope>
    <source>
        <strain evidence="6">DSM 1495 / CBS 144.50 / IMI 039719</strain>
    </source>
</reference>
<dbReference type="GeneID" id="18261134"/>
<dbReference type="AlphaFoldDB" id="G0SFI6"/>
<dbReference type="Proteomes" id="UP000008066">
    <property type="component" value="Unassembled WGS sequence"/>
</dbReference>
<dbReference type="OrthoDB" id="2881954at2759"/>
<dbReference type="KEGG" id="cthr:CTHT_0070960"/>
<evidence type="ECO:0000313" key="6">
    <source>
        <dbReference type="Proteomes" id="UP000008066"/>
    </source>
</evidence>
<keyword evidence="2" id="KW-0067">ATP-binding</keyword>
<dbReference type="EMBL" id="GL988047">
    <property type="protein sequence ID" value="EGS17751.1"/>
    <property type="molecule type" value="Genomic_DNA"/>
</dbReference>
<evidence type="ECO:0000256" key="3">
    <source>
        <dbReference type="SAM" id="MobiDB-lite"/>
    </source>
</evidence>
<feature type="compositionally biased region" description="Polar residues" evidence="3">
    <location>
        <begin position="394"/>
        <end position="404"/>
    </location>
</feature>
<dbReference type="InterPro" id="IPR025662">
    <property type="entry name" value="Sigma_54_int_dom_ATP-bd_1"/>
</dbReference>
<keyword evidence="1" id="KW-0547">Nucleotide-binding</keyword>
<protein>
    <recommendedName>
        <fullName evidence="4">Zeta toxin domain-containing protein</fullName>
    </recommendedName>
</protein>
<organism evidence="6">
    <name type="scientific">Chaetomium thermophilum (strain DSM 1495 / CBS 144.50 / IMI 039719)</name>
    <name type="common">Thermochaetoides thermophila</name>
    <dbReference type="NCBI Taxonomy" id="759272"/>
    <lineage>
        <taxon>Eukaryota</taxon>
        <taxon>Fungi</taxon>
        <taxon>Dikarya</taxon>
        <taxon>Ascomycota</taxon>
        <taxon>Pezizomycotina</taxon>
        <taxon>Sordariomycetes</taxon>
        <taxon>Sordariomycetidae</taxon>
        <taxon>Sordariales</taxon>
        <taxon>Chaetomiaceae</taxon>
        <taxon>Thermochaetoides</taxon>
    </lineage>
</organism>
<name>G0SFI6_CHATD</name>
<evidence type="ECO:0000256" key="1">
    <source>
        <dbReference type="ARBA" id="ARBA00022741"/>
    </source>
</evidence>
<proteinExistence type="predicted"/>
<feature type="region of interest" description="Disordered" evidence="3">
    <location>
        <begin position="221"/>
        <end position="249"/>
    </location>
</feature>
<feature type="compositionally biased region" description="Basic and acidic residues" evidence="3">
    <location>
        <begin position="375"/>
        <end position="393"/>
    </location>
</feature>
<dbReference type="GO" id="GO:0005524">
    <property type="term" value="F:ATP binding"/>
    <property type="evidence" value="ECO:0007669"/>
    <property type="project" value="UniProtKB-KW"/>
</dbReference>